<sequence length="51" mass="5577">MAQLPAQQFGQEPAMLLELDEDQAWELPAPDSGNDSLGYGVVPVWLQNYSG</sequence>
<protein>
    <submittedName>
        <fullName evidence="1">Uncharacterized protein</fullName>
    </submittedName>
</protein>
<dbReference type="EMBL" id="MT143971">
    <property type="protein sequence ID" value="QJA43852.1"/>
    <property type="molecule type" value="Genomic_DNA"/>
</dbReference>
<evidence type="ECO:0000313" key="1">
    <source>
        <dbReference type="EMBL" id="QJA43852.1"/>
    </source>
</evidence>
<reference evidence="1" key="1">
    <citation type="submission" date="2020-03" db="EMBL/GenBank/DDBJ databases">
        <title>The deep terrestrial virosphere.</title>
        <authorList>
            <person name="Holmfeldt K."/>
            <person name="Nilsson E."/>
            <person name="Simone D."/>
            <person name="Lopez-Fernandez M."/>
            <person name="Wu X."/>
            <person name="de Brujin I."/>
            <person name="Lundin D."/>
            <person name="Andersson A."/>
            <person name="Bertilsson S."/>
            <person name="Dopson M."/>
        </authorList>
    </citation>
    <scope>NUCLEOTIDE SEQUENCE</scope>
    <source>
        <strain evidence="1">TM448A00064</strain>
    </source>
</reference>
<name>A0A6H1Z8S0_9ZZZZ</name>
<accession>A0A6H1Z8S0</accession>
<organism evidence="1">
    <name type="scientific">viral metagenome</name>
    <dbReference type="NCBI Taxonomy" id="1070528"/>
    <lineage>
        <taxon>unclassified sequences</taxon>
        <taxon>metagenomes</taxon>
        <taxon>organismal metagenomes</taxon>
    </lineage>
</organism>
<dbReference type="AlphaFoldDB" id="A0A6H1Z8S0"/>
<gene>
    <name evidence="1" type="ORF">TM448A00064_0031</name>
</gene>
<proteinExistence type="predicted"/>